<gene>
    <name evidence="2" type="ORF">J7I43_02135</name>
</gene>
<feature type="domain" description="NAD(P)-binding" evidence="1">
    <location>
        <begin position="6"/>
        <end position="142"/>
    </location>
</feature>
<evidence type="ECO:0000313" key="3">
    <source>
        <dbReference type="Proteomes" id="UP000679126"/>
    </source>
</evidence>
<comment type="caution">
    <text evidence="2">The sequence shown here is derived from an EMBL/GenBank/DDBJ whole genome shotgun (WGS) entry which is preliminary data.</text>
</comment>
<reference evidence="3" key="1">
    <citation type="submission" date="2021-03" db="EMBL/GenBank/DDBJ databases">
        <title>Assistant Professor.</title>
        <authorList>
            <person name="Huq M.A."/>
        </authorList>
    </citation>
    <scope>NUCLEOTIDE SEQUENCE [LARGE SCALE GENOMIC DNA]</scope>
    <source>
        <strain evidence="3">MAH-28</strain>
    </source>
</reference>
<keyword evidence="3" id="KW-1185">Reference proteome</keyword>
<dbReference type="InterPro" id="IPR052718">
    <property type="entry name" value="NmrA-type_oxidoreductase"/>
</dbReference>
<dbReference type="EMBL" id="JAGHKP010000001">
    <property type="protein sequence ID" value="MBO9150986.1"/>
    <property type="molecule type" value="Genomic_DNA"/>
</dbReference>
<dbReference type="RefSeq" id="WP_209142742.1">
    <property type="nucleotide sequence ID" value="NZ_JAGHKP010000001.1"/>
</dbReference>
<dbReference type="SUPFAM" id="SSF51735">
    <property type="entry name" value="NAD(P)-binding Rossmann-fold domains"/>
    <property type="match status" value="1"/>
</dbReference>
<dbReference type="Gene3D" id="3.90.25.10">
    <property type="entry name" value="UDP-galactose 4-epimerase, domain 1"/>
    <property type="match status" value="1"/>
</dbReference>
<evidence type="ECO:0000259" key="1">
    <source>
        <dbReference type="Pfam" id="PF13460"/>
    </source>
</evidence>
<name>A0ABS3Y8L9_9BACT</name>
<accession>A0ABS3Y8L9</accession>
<protein>
    <submittedName>
        <fullName evidence="2">NAD(P)H-binding protein</fullName>
    </submittedName>
</protein>
<sequence>MIAITGANGNLGKATISFLFDKTAPSNIVAVVRDAAKVQDYAEAGIQVRVADYNDPASLRRAFENVGKVLQISSAGFGETAIREENNVVQAAKDSGVRHIVYTSTLKPGDNAHFFAGRTCNNTERAIKNSGMQYTIFRNSMYFETIPLFIGSAMNDGQIYYPAGIGKVSFVFRPDIAEALANVLVSDNNGNAVYNITGSDAYSFGDIAGLLRSEKGMDAAAYFDVPADAYRAELVKFGMPEGEIGFYMSMAHSIKAHEFSQTDDVLEQLLQRPRLTIREFIRAI</sequence>
<dbReference type="Proteomes" id="UP000679126">
    <property type="component" value="Unassembled WGS sequence"/>
</dbReference>
<dbReference type="Pfam" id="PF13460">
    <property type="entry name" value="NAD_binding_10"/>
    <property type="match status" value="1"/>
</dbReference>
<proteinExistence type="predicted"/>
<dbReference type="Gene3D" id="3.40.50.720">
    <property type="entry name" value="NAD(P)-binding Rossmann-like Domain"/>
    <property type="match status" value="1"/>
</dbReference>
<evidence type="ECO:0000313" key="2">
    <source>
        <dbReference type="EMBL" id="MBO9150986.1"/>
    </source>
</evidence>
<organism evidence="2 3">
    <name type="scientific">Chitinophaga chungangae</name>
    <dbReference type="NCBI Taxonomy" id="2821488"/>
    <lineage>
        <taxon>Bacteria</taxon>
        <taxon>Pseudomonadati</taxon>
        <taxon>Bacteroidota</taxon>
        <taxon>Chitinophagia</taxon>
        <taxon>Chitinophagales</taxon>
        <taxon>Chitinophagaceae</taxon>
        <taxon>Chitinophaga</taxon>
    </lineage>
</organism>
<dbReference type="PANTHER" id="PTHR47129">
    <property type="entry name" value="QUINONE OXIDOREDUCTASE 2"/>
    <property type="match status" value="1"/>
</dbReference>
<dbReference type="InterPro" id="IPR036291">
    <property type="entry name" value="NAD(P)-bd_dom_sf"/>
</dbReference>
<dbReference type="InterPro" id="IPR016040">
    <property type="entry name" value="NAD(P)-bd_dom"/>
</dbReference>
<dbReference type="PANTHER" id="PTHR47129:SF1">
    <property type="entry name" value="NMRA-LIKE DOMAIN-CONTAINING PROTEIN"/>
    <property type="match status" value="1"/>
</dbReference>